<dbReference type="RefSeq" id="WP_083732197.1">
    <property type="nucleotide sequence ID" value="NZ_CP017641.1"/>
</dbReference>
<evidence type="ECO:0000313" key="3">
    <source>
        <dbReference type="Proteomes" id="UP000187735"/>
    </source>
</evidence>
<dbReference type="Pfam" id="PF21962">
    <property type="entry name" value="DUF6924"/>
    <property type="match status" value="1"/>
</dbReference>
<dbReference type="EMBL" id="CP017641">
    <property type="protein sequence ID" value="APZ94487.1"/>
    <property type="molecule type" value="Genomic_DNA"/>
</dbReference>
<dbReference type="KEGG" id="fmr:Fuma_04119"/>
<organism evidence="2 3">
    <name type="scientific">Fuerstiella marisgermanici</name>
    <dbReference type="NCBI Taxonomy" id="1891926"/>
    <lineage>
        <taxon>Bacteria</taxon>
        <taxon>Pseudomonadati</taxon>
        <taxon>Planctomycetota</taxon>
        <taxon>Planctomycetia</taxon>
        <taxon>Planctomycetales</taxon>
        <taxon>Planctomycetaceae</taxon>
        <taxon>Fuerstiella</taxon>
    </lineage>
</organism>
<dbReference type="Proteomes" id="UP000187735">
    <property type="component" value="Chromosome"/>
</dbReference>
<feature type="domain" description="DUF6924" evidence="1">
    <location>
        <begin position="2"/>
        <end position="123"/>
    </location>
</feature>
<gene>
    <name evidence="2" type="ORF">Fuma_04119</name>
</gene>
<proteinExistence type="predicted"/>
<sequence>MLRTDFTDDAAWTSLCAAIQSPQTEDDFVAYVECVSDPEFSGVIPDQLVALNSGHTFIFVVDSMAVSDPDHPVLVVDLYHNPGRTFRVVPSEMWGVENNLSLANMDFDDFANNTDARGVFRGFPA</sequence>
<dbReference type="AlphaFoldDB" id="A0A1P8WK91"/>
<evidence type="ECO:0000313" key="2">
    <source>
        <dbReference type="EMBL" id="APZ94487.1"/>
    </source>
</evidence>
<dbReference type="OrthoDB" id="7854965at2"/>
<accession>A0A1P8WK91</accession>
<evidence type="ECO:0000259" key="1">
    <source>
        <dbReference type="Pfam" id="PF21962"/>
    </source>
</evidence>
<reference evidence="2 3" key="1">
    <citation type="journal article" date="2016" name="Front. Microbiol.">
        <title>Fuerstia marisgermanicae gen. nov., sp. nov., an Unusual Member of the Phylum Planctomycetes from the German Wadden Sea.</title>
        <authorList>
            <person name="Kohn T."/>
            <person name="Heuer A."/>
            <person name="Jogler M."/>
            <person name="Vollmers J."/>
            <person name="Boedeker C."/>
            <person name="Bunk B."/>
            <person name="Rast P."/>
            <person name="Borchert D."/>
            <person name="Glockner I."/>
            <person name="Freese H.M."/>
            <person name="Klenk H.P."/>
            <person name="Overmann J."/>
            <person name="Kaster A.K."/>
            <person name="Rohde M."/>
            <person name="Wiegand S."/>
            <person name="Jogler C."/>
        </authorList>
    </citation>
    <scope>NUCLEOTIDE SEQUENCE [LARGE SCALE GENOMIC DNA]</scope>
    <source>
        <strain evidence="2 3">NH11</strain>
    </source>
</reference>
<dbReference type="InterPro" id="IPR053832">
    <property type="entry name" value="DUF6924"/>
</dbReference>
<keyword evidence="3" id="KW-1185">Reference proteome</keyword>
<name>A0A1P8WK91_9PLAN</name>
<protein>
    <recommendedName>
        <fullName evidence="1">DUF6924 domain-containing protein</fullName>
    </recommendedName>
</protein>